<proteinExistence type="predicted"/>
<dbReference type="EMBL" id="JBHTIS010000050">
    <property type="protein sequence ID" value="MFD1044414.1"/>
    <property type="molecule type" value="Genomic_DNA"/>
</dbReference>
<sequence length="266" mass="29248">MREWTRPAPWRFDGWRLGRSVWPTGERDVPGQLRVSGYVPDTWGDVNLIPPAVVRHAVSRYSQPGSLVVDPDCGAGTVAVEAIRAGRHGVGVTRHAEWWQIARANLSMAKRGGAWPDGLVLDGENSLCWLGLRRRVDLVVTTLRLPAVMDEDDLDLLVRPQAAVWSSVVRAGGYVVVVVQQRRYRVGELVDLTSAVMAAGSAMGLDVVDRSVALIARLRDVRGGLVPLSRRRRWPAIVAHHDVVVLRARELVEGTAEEGIGTWRAA</sequence>
<evidence type="ECO:0000256" key="1">
    <source>
        <dbReference type="ARBA" id="ARBA00022603"/>
    </source>
</evidence>
<dbReference type="Proteomes" id="UP001597045">
    <property type="component" value="Unassembled WGS sequence"/>
</dbReference>
<dbReference type="Gene3D" id="3.40.50.150">
    <property type="entry name" value="Vaccinia Virus protein VP39"/>
    <property type="match status" value="1"/>
</dbReference>
<dbReference type="InterPro" id="IPR002941">
    <property type="entry name" value="DNA_methylase_N4/N6"/>
</dbReference>
<reference evidence="5" key="1">
    <citation type="journal article" date="2019" name="Int. J. Syst. Evol. Microbiol.">
        <title>The Global Catalogue of Microorganisms (GCM) 10K type strain sequencing project: providing services to taxonomists for standard genome sequencing and annotation.</title>
        <authorList>
            <consortium name="The Broad Institute Genomics Platform"/>
            <consortium name="The Broad Institute Genome Sequencing Center for Infectious Disease"/>
            <person name="Wu L."/>
            <person name="Ma J."/>
        </authorList>
    </citation>
    <scope>NUCLEOTIDE SEQUENCE [LARGE SCALE GENOMIC DNA]</scope>
    <source>
        <strain evidence="5">JCM 31486</strain>
    </source>
</reference>
<dbReference type="SUPFAM" id="SSF53335">
    <property type="entry name" value="S-adenosyl-L-methionine-dependent methyltransferases"/>
    <property type="match status" value="1"/>
</dbReference>
<comment type="caution">
    <text evidence="4">The sequence shown here is derived from an EMBL/GenBank/DDBJ whole genome shotgun (WGS) entry which is preliminary data.</text>
</comment>
<protein>
    <submittedName>
        <fullName evidence="4">DNA methyltransferase</fullName>
    </submittedName>
</protein>
<dbReference type="InterPro" id="IPR029063">
    <property type="entry name" value="SAM-dependent_MTases_sf"/>
</dbReference>
<organism evidence="4 5">
    <name type="scientific">Kibdelosporangium lantanae</name>
    <dbReference type="NCBI Taxonomy" id="1497396"/>
    <lineage>
        <taxon>Bacteria</taxon>
        <taxon>Bacillati</taxon>
        <taxon>Actinomycetota</taxon>
        <taxon>Actinomycetes</taxon>
        <taxon>Pseudonocardiales</taxon>
        <taxon>Pseudonocardiaceae</taxon>
        <taxon>Kibdelosporangium</taxon>
    </lineage>
</organism>
<evidence type="ECO:0000313" key="4">
    <source>
        <dbReference type="EMBL" id="MFD1044414.1"/>
    </source>
</evidence>
<feature type="domain" description="DNA methylase N-4/N-6" evidence="3">
    <location>
        <begin position="49"/>
        <end position="102"/>
    </location>
</feature>
<dbReference type="GO" id="GO:0008168">
    <property type="term" value="F:methyltransferase activity"/>
    <property type="evidence" value="ECO:0007669"/>
    <property type="project" value="UniProtKB-KW"/>
</dbReference>
<name>A0ABW3M4A9_9PSEU</name>
<keyword evidence="1 4" id="KW-0489">Methyltransferase</keyword>
<keyword evidence="5" id="KW-1185">Reference proteome</keyword>
<keyword evidence="2" id="KW-0808">Transferase</keyword>
<dbReference type="Pfam" id="PF01555">
    <property type="entry name" value="N6_N4_Mtase"/>
    <property type="match status" value="1"/>
</dbReference>
<evidence type="ECO:0000313" key="5">
    <source>
        <dbReference type="Proteomes" id="UP001597045"/>
    </source>
</evidence>
<evidence type="ECO:0000256" key="2">
    <source>
        <dbReference type="ARBA" id="ARBA00022679"/>
    </source>
</evidence>
<evidence type="ECO:0000259" key="3">
    <source>
        <dbReference type="Pfam" id="PF01555"/>
    </source>
</evidence>
<accession>A0ABW3M4A9</accession>
<dbReference type="GO" id="GO:0032259">
    <property type="term" value="P:methylation"/>
    <property type="evidence" value="ECO:0007669"/>
    <property type="project" value="UniProtKB-KW"/>
</dbReference>
<gene>
    <name evidence="4" type="ORF">ACFQ1S_01800</name>
</gene>